<dbReference type="FunCoup" id="A0A0Q3KCP8">
    <property type="interactions" value="994"/>
</dbReference>
<dbReference type="RefSeq" id="XP_014755375.1">
    <property type="nucleotide sequence ID" value="XM_014899889.2"/>
</dbReference>
<dbReference type="KEGG" id="bdi:100843530"/>
<organism evidence="5">
    <name type="scientific">Brachypodium distachyon</name>
    <name type="common">Purple false brome</name>
    <name type="synonym">Trachynia distachya</name>
    <dbReference type="NCBI Taxonomy" id="15368"/>
    <lineage>
        <taxon>Eukaryota</taxon>
        <taxon>Viridiplantae</taxon>
        <taxon>Streptophyta</taxon>
        <taxon>Embryophyta</taxon>
        <taxon>Tracheophyta</taxon>
        <taxon>Spermatophyta</taxon>
        <taxon>Magnoliopsida</taxon>
        <taxon>Liliopsida</taxon>
        <taxon>Poales</taxon>
        <taxon>Poaceae</taxon>
        <taxon>BOP clade</taxon>
        <taxon>Pooideae</taxon>
        <taxon>Stipodae</taxon>
        <taxon>Brachypodieae</taxon>
        <taxon>Brachypodium</taxon>
    </lineage>
</organism>
<evidence type="ECO:0000259" key="4">
    <source>
        <dbReference type="PROSITE" id="PS50102"/>
    </source>
</evidence>
<keyword evidence="7" id="KW-1185">Reference proteome</keyword>
<keyword evidence="1 2" id="KW-0694">RNA-binding</keyword>
<reference evidence="6" key="3">
    <citation type="submission" date="2018-08" db="UniProtKB">
        <authorList>
            <consortium name="EnsemblPlants"/>
        </authorList>
    </citation>
    <scope>IDENTIFICATION</scope>
    <source>
        <strain evidence="6">cv. Bd21</strain>
    </source>
</reference>
<evidence type="ECO:0000256" key="3">
    <source>
        <dbReference type="SAM" id="MobiDB-lite"/>
    </source>
</evidence>
<dbReference type="Proteomes" id="UP000008810">
    <property type="component" value="Chromosome 1"/>
</dbReference>
<dbReference type="InterPro" id="IPR012677">
    <property type="entry name" value="Nucleotide-bd_a/b_plait_sf"/>
</dbReference>
<feature type="region of interest" description="Disordered" evidence="3">
    <location>
        <begin position="156"/>
        <end position="180"/>
    </location>
</feature>
<proteinExistence type="predicted"/>
<evidence type="ECO:0000313" key="5">
    <source>
        <dbReference type="EMBL" id="KQK22196.1"/>
    </source>
</evidence>
<dbReference type="EMBL" id="CM000880">
    <property type="protein sequence ID" value="KQK22196.1"/>
    <property type="molecule type" value="Genomic_DNA"/>
</dbReference>
<dbReference type="PANTHER" id="PTHR11176">
    <property type="entry name" value="BOULE-RELATED"/>
    <property type="match status" value="1"/>
</dbReference>
<dbReference type="EnsemblPlants" id="KQK22196">
    <property type="protein sequence ID" value="KQK22196"/>
    <property type="gene ID" value="BRADI_1g65785v3"/>
</dbReference>
<dbReference type="Pfam" id="PF00076">
    <property type="entry name" value="RRM_1"/>
    <property type="match status" value="1"/>
</dbReference>
<dbReference type="FunFam" id="3.30.70.330:FF:000440">
    <property type="entry name" value="Putative RNA-binding protein ARP1"/>
    <property type="match status" value="1"/>
</dbReference>
<feature type="region of interest" description="Disordered" evidence="3">
    <location>
        <begin position="100"/>
        <end position="138"/>
    </location>
</feature>
<feature type="compositionally biased region" description="Pro residues" evidence="3">
    <location>
        <begin position="113"/>
        <end position="124"/>
    </location>
</feature>
<sequence>MTMLGQPPVPVQAFGDTTLTKVFVGGLAWETHKDTLREHFERFGDILEAVIISDKLTGRSKGYGFVTFKEADAAKKACEDGTPVINGRRANCNLASLGAKPRTQQQQPHLLRPSPPATPAPHMPAAPHHGHHHHQQPAPAAIVAGSRGMSPVPWYYHPSTTPPPPPPPPQAPAHYGHGAHPQHQYHGVLPFYPAATNYGYSPNYVADLSYNAKLGQTAAAPGAAGSYMQGHFPYPAAAAAQGGMLAPNAMMPVYPYYQYHYHGAQGLGVPAAHFFPPVSAAAVPTVPAIISKPTVMVPPKVEQVAGCS</sequence>
<gene>
    <name evidence="6" type="primary">LOC100843530</name>
    <name evidence="5" type="ORF">BRADI_1g65785v3</name>
</gene>
<evidence type="ECO:0000256" key="2">
    <source>
        <dbReference type="PROSITE-ProRule" id="PRU00176"/>
    </source>
</evidence>
<dbReference type="SUPFAM" id="SSF54928">
    <property type="entry name" value="RNA-binding domain, RBD"/>
    <property type="match status" value="1"/>
</dbReference>
<dbReference type="Gene3D" id="3.30.70.330">
    <property type="match status" value="1"/>
</dbReference>
<dbReference type="ExpressionAtlas" id="A0A0Q3KCP8">
    <property type="expression patterns" value="baseline and differential"/>
</dbReference>
<dbReference type="PANTHER" id="PTHR11176:SF56">
    <property type="entry name" value="RRM DOMAIN-CONTAINING PROTEIN"/>
    <property type="match status" value="1"/>
</dbReference>
<feature type="domain" description="RRM" evidence="4">
    <location>
        <begin position="20"/>
        <end position="97"/>
    </location>
</feature>
<dbReference type="OrthoDB" id="439808at2759"/>
<dbReference type="GO" id="GO:0003723">
    <property type="term" value="F:RNA binding"/>
    <property type="evidence" value="ECO:0007669"/>
    <property type="project" value="UniProtKB-UniRule"/>
</dbReference>
<name>A0A0Q3KCP8_BRADI</name>
<accession>A0A0Q3KCP8</accession>
<reference evidence="5 6" key="1">
    <citation type="journal article" date="2010" name="Nature">
        <title>Genome sequencing and analysis of the model grass Brachypodium distachyon.</title>
        <authorList>
            <consortium name="International Brachypodium Initiative"/>
        </authorList>
    </citation>
    <scope>NUCLEOTIDE SEQUENCE [LARGE SCALE GENOMIC DNA]</scope>
    <source>
        <strain evidence="5 6">Bd21</strain>
    </source>
</reference>
<dbReference type="SMART" id="SM00360">
    <property type="entry name" value="RRM"/>
    <property type="match status" value="1"/>
</dbReference>
<dbReference type="InterPro" id="IPR000504">
    <property type="entry name" value="RRM_dom"/>
</dbReference>
<dbReference type="GeneID" id="100843530"/>
<evidence type="ECO:0000256" key="1">
    <source>
        <dbReference type="ARBA" id="ARBA00022884"/>
    </source>
</evidence>
<dbReference type="PROSITE" id="PS50102">
    <property type="entry name" value="RRM"/>
    <property type="match status" value="1"/>
</dbReference>
<dbReference type="InterPro" id="IPR035979">
    <property type="entry name" value="RBD_domain_sf"/>
</dbReference>
<evidence type="ECO:0000313" key="6">
    <source>
        <dbReference type="EnsemblPlants" id="KQK22196"/>
    </source>
</evidence>
<dbReference type="AlphaFoldDB" id="A0A0Q3KCP8"/>
<feature type="compositionally biased region" description="Pro residues" evidence="3">
    <location>
        <begin position="160"/>
        <end position="171"/>
    </location>
</feature>
<dbReference type="Gramene" id="KQK22196">
    <property type="protein sequence ID" value="KQK22196"/>
    <property type="gene ID" value="BRADI_1g65785v3"/>
</dbReference>
<reference evidence="5" key="2">
    <citation type="submission" date="2017-06" db="EMBL/GenBank/DDBJ databases">
        <title>WGS assembly of Brachypodium distachyon.</title>
        <authorList>
            <consortium name="The International Brachypodium Initiative"/>
            <person name="Lucas S."/>
            <person name="Harmon-Smith M."/>
            <person name="Lail K."/>
            <person name="Tice H."/>
            <person name="Grimwood J."/>
            <person name="Bruce D."/>
            <person name="Barry K."/>
            <person name="Shu S."/>
            <person name="Lindquist E."/>
            <person name="Wang M."/>
            <person name="Pitluck S."/>
            <person name="Vogel J.P."/>
            <person name="Garvin D.F."/>
            <person name="Mockler T.C."/>
            <person name="Schmutz J."/>
            <person name="Rokhsar D."/>
            <person name="Bevan M.W."/>
        </authorList>
    </citation>
    <scope>NUCLEOTIDE SEQUENCE</scope>
    <source>
        <strain evidence="5">Bd21</strain>
    </source>
</reference>
<protein>
    <recommendedName>
        <fullName evidence="4">RRM domain-containing protein</fullName>
    </recommendedName>
</protein>
<evidence type="ECO:0000313" key="7">
    <source>
        <dbReference type="Proteomes" id="UP000008810"/>
    </source>
</evidence>
<dbReference type="STRING" id="15368.A0A0Q3KCP8"/>